<comment type="similarity">
    <text evidence="7">Belongs to the TatC family.</text>
</comment>
<dbReference type="EMBL" id="JACBZO010000001">
    <property type="protein sequence ID" value="NYI41396.1"/>
    <property type="molecule type" value="Genomic_DNA"/>
</dbReference>
<keyword evidence="3 7" id="KW-0653">Protein transport</keyword>
<feature type="transmembrane region" description="Helical" evidence="7">
    <location>
        <begin position="210"/>
        <end position="232"/>
    </location>
</feature>
<protein>
    <recommendedName>
        <fullName evidence="7">Sec-independent protein translocase protein TatC</fullName>
    </recommendedName>
</protein>
<keyword evidence="4 7" id="KW-1133">Transmembrane helix</keyword>
<evidence type="ECO:0000313" key="8">
    <source>
        <dbReference type="EMBL" id="NYI41396.1"/>
    </source>
</evidence>
<evidence type="ECO:0000256" key="3">
    <source>
        <dbReference type="ARBA" id="ARBA00022927"/>
    </source>
</evidence>
<keyword evidence="7" id="KW-0813">Transport</keyword>
<name>A0A7Y9ZDL2_9MICO</name>
<dbReference type="Pfam" id="PF00902">
    <property type="entry name" value="TatC"/>
    <property type="match status" value="1"/>
</dbReference>
<evidence type="ECO:0000256" key="6">
    <source>
        <dbReference type="ARBA" id="ARBA00023136"/>
    </source>
</evidence>
<dbReference type="PANTHER" id="PTHR30371:SF0">
    <property type="entry name" value="SEC-INDEPENDENT PROTEIN TRANSLOCASE PROTEIN TATC, CHLOROPLASTIC-RELATED"/>
    <property type="match status" value="1"/>
</dbReference>
<dbReference type="NCBIfam" id="TIGR00945">
    <property type="entry name" value="tatC"/>
    <property type="match status" value="1"/>
</dbReference>
<feature type="transmembrane region" description="Helical" evidence="7">
    <location>
        <begin position="188"/>
        <end position="204"/>
    </location>
</feature>
<keyword evidence="6 7" id="KW-0472">Membrane</keyword>
<dbReference type="AlphaFoldDB" id="A0A7Y9ZDL2"/>
<evidence type="ECO:0000256" key="7">
    <source>
        <dbReference type="HAMAP-Rule" id="MF_00902"/>
    </source>
</evidence>
<comment type="function">
    <text evidence="7">Part of the twin-arginine translocation (Tat) system that transports large folded proteins containing a characteristic twin-arginine motif in their signal peptide across membranes. Together with TatB, TatC is part of a receptor directly interacting with Tat signal peptides.</text>
</comment>
<dbReference type="RefSeq" id="WP_179397799.1">
    <property type="nucleotide sequence ID" value="NZ_JACBZO010000001.1"/>
</dbReference>
<comment type="subcellular location">
    <subcellularLocation>
        <location evidence="7">Cell membrane</location>
        <topology evidence="7">Multi-pass membrane protein</topology>
    </subcellularLocation>
    <subcellularLocation>
        <location evidence="1">Membrane</location>
        <topology evidence="1">Multi-pass membrane protein</topology>
    </subcellularLocation>
</comment>
<proteinExistence type="inferred from homology"/>
<dbReference type="PANTHER" id="PTHR30371">
    <property type="entry name" value="SEC-INDEPENDENT PROTEIN TRANSLOCASE PROTEIN TATC"/>
    <property type="match status" value="1"/>
</dbReference>
<feature type="transmembrane region" description="Helical" evidence="7">
    <location>
        <begin position="153"/>
        <end position="176"/>
    </location>
</feature>
<dbReference type="GO" id="GO:0065002">
    <property type="term" value="P:intracellular protein transmembrane transport"/>
    <property type="evidence" value="ECO:0007669"/>
    <property type="project" value="TreeGrafter"/>
</dbReference>
<feature type="transmembrane region" description="Helical" evidence="7">
    <location>
        <begin position="104"/>
        <end position="126"/>
    </location>
</feature>
<dbReference type="InterPro" id="IPR002033">
    <property type="entry name" value="TatC"/>
</dbReference>
<evidence type="ECO:0000313" key="9">
    <source>
        <dbReference type="Proteomes" id="UP000547973"/>
    </source>
</evidence>
<comment type="subunit">
    <text evidence="7">The Tat system comprises two distinct complexes: a TatABC complex, containing multiple copies of TatA, TatB and TatC subunits, and a separate TatA complex, containing only TatA subunits. Substrates initially bind to the TatABC complex, which probably triggers association of the separate TatA complex to form the active translocon.</text>
</comment>
<dbReference type="GO" id="GO:0009977">
    <property type="term" value="F:proton motive force dependent protein transmembrane transporter activity"/>
    <property type="evidence" value="ECO:0007669"/>
    <property type="project" value="TreeGrafter"/>
</dbReference>
<feature type="transmembrane region" description="Helical" evidence="7">
    <location>
        <begin position="12"/>
        <end position="32"/>
    </location>
</feature>
<dbReference type="Proteomes" id="UP000547973">
    <property type="component" value="Unassembled WGS sequence"/>
</dbReference>
<accession>A0A7Y9ZDL2</accession>
<gene>
    <name evidence="7" type="primary">tatC</name>
    <name evidence="8" type="ORF">BKA03_001515</name>
</gene>
<keyword evidence="5 7" id="KW-0811">Translocation</keyword>
<dbReference type="GO" id="GO:0033281">
    <property type="term" value="C:TAT protein transport complex"/>
    <property type="evidence" value="ECO:0007669"/>
    <property type="project" value="UniProtKB-UniRule"/>
</dbReference>
<keyword evidence="9" id="KW-1185">Reference proteome</keyword>
<evidence type="ECO:0000256" key="1">
    <source>
        <dbReference type="ARBA" id="ARBA00004141"/>
    </source>
</evidence>
<dbReference type="HAMAP" id="MF_00902">
    <property type="entry name" value="TatC"/>
    <property type="match status" value="1"/>
</dbReference>
<keyword evidence="2 7" id="KW-0812">Transmembrane</keyword>
<sequence>MPLREHLAELRNRILLSALGMAVGAVGGWFLFTPTFETLQRPLLAAAAKDNALVAVNFSGIASALDLRLKVALFLGMIISSPWWLYQLWAYIAPGLTGKEKRYTVGFVASAVPLFLAGIAVAWAMFPRAVTLLADFRPNGSEQLLDAELYLTFAMRLLVAFGLAFVFPVVMVALTWVGIVPWRVWLKGWRWAVLLIFVFTAAMTPTPDAITMTVMAIPMCALYFGAIGIGALRAKPRAKGEE</sequence>
<feature type="transmembrane region" description="Helical" evidence="7">
    <location>
        <begin position="71"/>
        <end position="92"/>
    </location>
</feature>
<evidence type="ECO:0000256" key="2">
    <source>
        <dbReference type="ARBA" id="ARBA00022692"/>
    </source>
</evidence>
<dbReference type="PRINTS" id="PR01840">
    <property type="entry name" value="TATCFAMILY"/>
</dbReference>
<keyword evidence="7" id="KW-1003">Cell membrane</keyword>
<organism evidence="8 9">
    <name type="scientific">Demequina lutea</name>
    <dbReference type="NCBI Taxonomy" id="431489"/>
    <lineage>
        <taxon>Bacteria</taxon>
        <taxon>Bacillati</taxon>
        <taxon>Actinomycetota</taxon>
        <taxon>Actinomycetes</taxon>
        <taxon>Micrococcales</taxon>
        <taxon>Demequinaceae</taxon>
        <taxon>Demequina</taxon>
    </lineage>
</organism>
<evidence type="ECO:0000256" key="5">
    <source>
        <dbReference type="ARBA" id="ARBA00023010"/>
    </source>
</evidence>
<evidence type="ECO:0000256" key="4">
    <source>
        <dbReference type="ARBA" id="ARBA00022989"/>
    </source>
</evidence>
<reference evidence="8 9" key="1">
    <citation type="submission" date="2020-07" db="EMBL/GenBank/DDBJ databases">
        <title>Sequencing the genomes of 1000 actinobacteria strains.</title>
        <authorList>
            <person name="Klenk H.-P."/>
        </authorList>
    </citation>
    <scope>NUCLEOTIDE SEQUENCE [LARGE SCALE GENOMIC DNA]</scope>
    <source>
        <strain evidence="8 9">DSM 19970</strain>
    </source>
</reference>
<comment type="caution">
    <text evidence="8">The sequence shown here is derived from an EMBL/GenBank/DDBJ whole genome shotgun (WGS) entry which is preliminary data.</text>
</comment>
<dbReference type="GO" id="GO:0043953">
    <property type="term" value="P:protein transport by the Tat complex"/>
    <property type="evidence" value="ECO:0007669"/>
    <property type="project" value="UniProtKB-UniRule"/>
</dbReference>